<dbReference type="InParanoid" id="D6RQT2"/>
<evidence type="ECO:0000256" key="6">
    <source>
        <dbReference type="ARBA" id="ARBA00022917"/>
    </source>
</evidence>
<evidence type="ECO:0000313" key="10">
    <source>
        <dbReference type="EMBL" id="EFI26646.1"/>
    </source>
</evidence>
<proteinExistence type="inferred from homology"/>
<comment type="similarity">
    <text evidence="1">Belongs to the class-II aminoacyl-tRNA synthetase family.</text>
</comment>
<dbReference type="InterPro" id="IPR006195">
    <property type="entry name" value="aa-tRNA-synth_II"/>
</dbReference>
<dbReference type="HOGENOM" id="CLU_015515_1_0_1"/>
<name>D6RQT2_COPC7</name>
<dbReference type="GO" id="GO:0005739">
    <property type="term" value="C:mitochondrion"/>
    <property type="evidence" value="ECO:0007669"/>
    <property type="project" value="TreeGrafter"/>
</dbReference>
<evidence type="ECO:0000259" key="9">
    <source>
        <dbReference type="PROSITE" id="PS50862"/>
    </source>
</evidence>
<dbReference type="KEGG" id="cci:CC1G_15417"/>
<dbReference type="Gene3D" id="3.40.50.800">
    <property type="entry name" value="Anticodon-binding domain"/>
    <property type="match status" value="1"/>
</dbReference>
<evidence type="ECO:0000256" key="2">
    <source>
        <dbReference type="ARBA" id="ARBA00012829"/>
    </source>
</evidence>
<dbReference type="NCBIfam" id="NF003211">
    <property type="entry name" value="PRK04173.1"/>
    <property type="match status" value="1"/>
</dbReference>
<keyword evidence="5" id="KW-0067">ATP-binding</keyword>
<evidence type="ECO:0000256" key="8">
    <source>
        <dbReference type="ARBA" id="ARBA00030057"/>
    </source>
</evidence>
<gene>
    <name evidence="10" type="ORF">CC1G_15417</name>
</gene>
<evidence type="ECO:0000256" key="1">
    <source>
        <dbReference type="ARBA" id="ARBA00008226"/>
    </source>
</evidence>
<dbReference type="EC" id="6.1.1.14" evidence="2"/>
<keyword evidence="7" id="KW-0030">Aminoacyl-tRNA synthetase</keyword>
<dbReference type="CDD" id="cd00774">
    <property type="entry name" value="GlyRS-like_core"/>
    <property type="match status" value="1"/>
</dbReference>
<dbReference type="Gene3D" id="3.30.930.10">
    <property type="entry name" value="Bira Bifunctional Protein, Domain 2"/>
    <property type="match status" value="1"/>
</dbReference>
<dbReference type="GO" id="GO:0004820">
    <property type="term" value="F:glycine-tRNA ligase activity"/>
    <property type="evidence" value="ECO:0007669"/>
    <property type="project" value="UniProtKB-EC"/>
</dbReference>
<dbReference type="InterPro" id="IPR002315">
    <property type="entry name" value="tRNA-synt_gly"/>
</dbReference>
<dbReference type="Gene3D" id="3.30.40.230">
    <property type="match status" value="1"/>
</dbReference>
<evidence type="ECO:0000256" key="5">
    <source>
        <dbReference type="ARBA" id="ARBA00022840"/>
    </source>
</evidence>
<dbReference type="VEuPathDB" id="FungiDB:CC1G_15417"/>
<comment type="caution">
    <text evidence="10">The sequence shown here is derived from an EMBL/GenBank/DDBJ whole genome shotgun (WGS) entry which is preliminary data.</text>
</comment>
<organism evidence="10 11">
    <name type="scientific">Coprinopsis cinerea (strain Okayama-7 / 130 / ATCC MYA-4618 / FGSC 9003)</name>
    <name type="common">Inky cap fungus</name>
    <name type="synonym">Hormographiella aspergillata</name>
    <dbReference type="NCBI Taxonomy" id="240176"/>
    <lineage>
        <taxon>Eukaryota</taxon>
        <taxon>Fungi</taxon>
        <taxon>Dikarya</taxon>
        <taxon>Basidiomycota</taxon>
        <taxon>Agaricomycotina</taxon>
        <taxon>Agaricomycetes</taxon>
        <taxon>Agaricomycetidae</taxon>
        <taxon>Agaricales</taxon>
        <taxon>Agaricineae</taxon>
        <taxon>Psathyrellaceae</taxon>
        <taxon>Coprinopsis</taxon>
    </lineage>
</organism>
<dbReference type="OrthoDB" id="10267474at2759"/>
<keyword evidence="11" id="KW-1185">Reference proteome</keyword>
<dbReference type="InterPro" id="IPR033731">
    <property type="entry name" value="GlyRS-like_core"/>
</dbReference>
<dbReference type="PRINTS" id="PR01043">
    <property type="entry name" value="TRNASYNTHGLY"/>
</dbReference>
<feature type="domain" description="Aminoacyl-transfer RNA synthetases class-II family profile" evidence="9">
    <location>
        <begin position="201"/>
        <end position="651"/>
    </location>
</feature>
<keyword evidence="4" id="KW-0547">Nucleotide-binding</keyword>
<dbReference type="PANTHER" id="PTHR10745:SF0">
    <property type="entry name" value="GLYCINE--TRNA LIGASE"/>
    <property type="match status" value="1"/>
</dbReference>
<dbReference type="InterPro" id="IPR045864">
    <property type="entry name" value="aa-tRNA-synth_II/BPL/LPL"/>
</dbReference>
<dbReference type="AlphaFoldDB" id="D6RQT2"/>
<dbReference type="PANTHER" id="PTHR10745">
    <property type="entry name" value="GLYCYL-TRNA SYNTHETASE/DNA POLYMERASE SUBUNIT GAMMA-2"/>
    <property type="match status" value="1"/>
</dbReference>
<dbReference type="GO" id="GO:0005524">
    <property type="term" value="F:ATP binding"/>
    <property type="evidence" value="ECO:0007669"/>
    <property type="project" value="UniProtKB-KW"/>
</dbReference>
<evidence type="ECO:0000313" key="11">
    <source>
        <dbReference type="Proteomes" id="UP000001861"/>
    </source>
</evidence>
<keyword evidence="3" id="KW-0436">Ligase</keyword>
<reference evidence="10 11" key="1">
    <citation type="journal article" date="2010" name="Proc. Natl. Acad. Sci. U.S.A.">
        <title>Insights into evolution of multicellular fungi from the assembled chromosomes of the mushroom Coprinopsis cinerea (Coprinus cinereus).</title>
        <authorList>
            <person name="Stajich J.E."/>
            <person name="Wilke S.K."/>
            <person name="Ahren D."/>
            <person name="Au C.H."/>
            <person name="Birren B.W."/>
            <person name="Borodovsky M."/>
            <person name="Burns C."/>
            <person name="Canback B."/>
            <person name="Casselton L.A."/>
            <person name="Cheng C.K."/>
            <person name="Deng J."/>
            <person name="Dietrich F.S."/>
            <person name="Fargo D.C."/>
            <person name="Farman M.L."/>
            <person name="Gathman A.C."/>
            <person name="Goldberg J."/>
            <person name="Guigo R."/>
            <person name="Hoegger P.J."/>
            <person name="Hooker J.B."/>
            <person name="Huggins A."/>
            <person name="James T.Y."/>
            <person name="Kamada T."/>
            <person name="Kilaru S."/>
            <person name="Kodira C."/>
            <person name="Kues U."/>
            <person name="Kupfer D."/>
            <person name="Kwan H.S."/>
            <person name="Lomsadze A."/>
            <person name="Li W."/>
            <person name="Lilly W.W."/>
            <person name="Ma L.J."/>
            <person name="Mackey A.J."/>
            <person name="Manning G."/>
            <person name="Martin F."/>
            <person name="Muraguchi H."/>
            <person name="Natvig D.O."/>
            <person name="Palmerini H."/>
            <person name="Ramesh M.A."/>
            <person name="Rehmeyer C.J."/>
            <person name="Roe B.A."/>
            <person name="Shenoy N."/>
            <person name="Stanke M."/>
            <person name="Ter-Hovhannisyan V."/>
            <person name="Tunlid A."/>
            <person name="Velagapudi R."/>
            <person name="Vision T.J."/>
            <person name="Zeng Q."/>
            <person name="Zolan M.E."/>
            <person name="Pukkila P.J."/>
        </authorList>
    </citation>
    <scope>NUCLEOTIDE SEQUENCE [LARGE SCALE GENOMIC DNA]</scope>
    <source>
        <strain evidence="11">Okayama-7 / 130 / ATCC MYA-4618 / FGSC 9003</strain>
    </source>
</reference>
<dbReference type="SUPFAM" id="SSF52954">
    <property type="entry name" value="Class II aaRS ABD-related"/>
    <property type="match status" value="1"/>
</dbReference>
<dbReference type="eggNOG" id="KOG2298">
    <property type="taxonomic scope" value="Eukaryota"/>
</dbReference>
<dbReference type="STRING" id="240176.D6RQT2"/>
<sequence>MSTAVNKSAHPFDKAKFETLLNRRFFYAPAFEIYGGVAGLYDYGPSGSALQANIISEWRKHFVVHDGMFELDTTILTPAAVLETSGHVAQFTDWVVKDAKSGAVLRAKDLIKEVLETRLADPVNFREGFPFNKAFLKLGGKDGSADTARGLDDNMAQEYEGVLRELDSYGEQELADILKKHRIRNPDTDNAVGSPEPFDLMFKTSIGSTGQQRVYLRPETAQGQFLHFNRLLELNNGRLPFASALVGRVFHNEISPRGGLLRVREFTAAEIEHYMDPDDKSHPGFMEVKNVQIAVLDRHMQEVGLQEAKRPSVGEAVCSGLVANEALGYFMARIWQFLVNIGIDSDRLRFRQRMGSNTAHYAVDNWDVEIHNSVTGWILCGGCADRAAYDLDLHSAKTGTPLVARQGWQLKVLKVLGPYKKSLWDNREWAEDQYWPSRASKLCKKRFDLGDSEKENSERSGQVVLVEGMFLRREKRVRTLTVDERKVRDCVGTCESEGLNYKMIHYMRAPNLASANRRSRVEALKDAIVTEKETVTWNRRLLGKTYREDAIILQKSVEAMDESRLVKLKGDLTRGSVAVKTEDGKEFTLTSELVSIVRRTRKQSIRQFTPHVLESALGFGRILYCLLEHSFSCRKQDIQRGVLSLPPIVAPTKVFIVPLSAREDFDPLVEEIASKMRKSGVVPYVDDSSASIGKRYARNDELGTPFGITVDFASIQNRTVTLRERDTMGQRIGNVDLVAAMVAELANGTVDWEEACRRLPKYEGVQAVE</sequence>
<dbReference type="Proteomes" id="UP000001861">
    <property type="component" value="Unassembled WGS sequence"/>
</dbReference>
<protein>
    <recommendedName>
        <fullName evidence="2">glycine--tRNA ligase</fullName>
        <ecNumber evidence="2">6.1.1.14</ecNumber>
    </recommendedName>
    <alternativeName>
        <fullName evidence="8">Diadenosine tetraphosphate synthetase</fullName>
    </alternativeName>
</protein>
<dbReference type="InterPro" id="IPR027031">
    <property type="entry name" value="Gly-tRNA_synthase/POLG2"/>
</dbReference>
<accession>D6RQT2</accession>
<dbReference type="GeneID" id="9379257"/>
<dbReference type="NCBIfam" id="TIGR00389">
    <property type="entry name" value="glyS_dimeric"/>
    <property type="match status" value="1"/>
</dbReference>
<dbReference type="FunCoup" id="D6RQT2">
    <property type="interactions" value="626"/>
</dbReference>
<evidence type="ECO:0000256" key="7">
    <source>
        <dbReference type="ARBA" id="ARBA00023146"/>
    </source>
</evidence>
<dbReference type="OMA" id="MEMQYFV"/>
<evidence type="ECO:0000256" key="3">
    <source>
        <dbReference type="ARBA" id="ARBA00022598"/>
    </source>
</evidence>
<dbReference type="Gene3D" id="3.30.720.200">
    <property type="match status" value="1"/>
</dbReference>
<dbReference type="EMBL" id="AACS02000012">
    <property type="protein sequence ID" value="EFI26646.1"/>
    <property type="molecule type" value="Genomic_DNA"/>
</dbReference>
<dbReference type="SUPFAM" id="SSF55681">
    <property type="entry name" value="Class II aaRS and biotin synthetases"/>
    <property type="match status" value="1"/>
</dbReference>
<evidence type="ECO:0000256" key="4">
    <source>
        <dbReference type="ARBA" id="ARBA00022741"/>
    </source>
</evidence>
<dbReference type="InterPro" id="IPR004154">
    <property type="entry name" value="Anticodon-bd"/>
</dbReference>
<dbReference type="RefSeq" id="XP_002910140.1">
    <property type="nucleotide sequence ID" value="XM_002910094.1"/>
</dbReference>
<dbReference type="Pfam" id="PF03129">
    <property type="entry name" value="HGTP_anticodon"/>
    <property type="match status" value="1"/>
</dbReference>
<dbReference type="InterPro" id="IPR036621">
    <property type="entry name" value="Anticodon-bd_dom_sf"/>
</dbReference>
<dbReference type="GO" id="GO:0070150">
    <property type="term" value="P:mitochondrial glycyl-tRNA aminoacylation"/>
    <property type="evidence" value="ECO:0007669"/>
    <property type="project" value="TreeGrafter"/>
</dbReference>
<keyword evidence="6" id="KW-0648">Protein biosynthesis</keyword>
<dbReference type="PROSITE" id="PS50862">
    <property type="entry name" value="AA_TRNA_LIGASE_II"/>
    <property type="match status" value="1"/>
</dbReference>
<dbReference type="FunFam" id="3.40.50.800:FF:000004">
    <property type="entry name" value="Glycine--tRNA ligase 2"/>
    <property type="match status" value="1"/>
</dbReference>